<organism evidence="4 5">
    <name type="scientific">Ricinus communis</name>
    <name type="common">Castor bean</name>
    <dbReference type="NCBI Taxonomy" id="3988"/>
    <lineage>
        <taxon>Eukaryota</taxon>
        <taxon>Viridiplantae</taxon>
        <taxon>Streptophyta</taxon>
        <taxon>Embryophyta</taxon>
        <taxon>Tracheophyta</taxon>
        <taxon>Spermatophyta</taxon>
        <taxon>Magnoliopsida</taxon>
        <taxon>eudicotyledons</taxon>
        <taxon>Gunneridae</taxon>
        <taxon>Pentapetalae</taxon>
        <taxon>rosids</taxon>
        <taxon>fabids</taxon>
        <taxon>Malpighiales</taxon>
        <taxon>Euphorbiaceae</taxon>
        <taxon>Acalyphoideae</taxon>
        <taxon>Acalypheae</taxon>
        <taxon>Ricinus</taxon>
    </lineage>
</organism>
<evidence type="ECO:0000256" key="2">
    <source>
        <dbReference type="SAM" id="Phobius"/>
    </source>
</evidence>
<dbReference type="AlphaFoldDB" id="B9RK72"/>
<dbReference type="InterPro" id="IPR025520">
    <property type="entry name" value="DUF4408"/>
</dbReference>
<feature type="domain" description="DUF4408" evidence="3">
    <location>
        <begin position="9"/>
        <end position="40"/>
    </location>
</feature>
<feature type="compositionally biased region" description="Basic and acidic residues" evidence="1">
    <location>
        <begin position="119"/>
        <end position="130"/>
    </location>
</feature>
<evidence type="ECO:0000313" key="4">
    <source>
        <dbReference type="EMBL" id="EEF48070.1"/>
    </source>
</evidence>
<reference evidence="5" key="1">
    <citation type="journal article" date="2010" name="Nat. Biotechnol.">
        <title>Draft genome sequence of the oilseed species Ricinus communis.</title>
        <authorList>
            <person name="Chan A.P."/>
            <person name="Crabtree J."/>
            <person name="Zhao Q."/>
            <person name="Lorenzi H."/>
            <person name="Orvis J."/>
            <person name="Puiu D."/>
            <person name="Melake-Berhan A."/>
            <person name="Jones K.M."/>
            <person name="Redman J."/>
            <person name="Chen G."/>
            <person name="Cahoon E.B."/>
            <person name="Gedil M."/>
            <person name="Stanke M."/>
            <person name="Haas B.J."/>
            <person name="Wortman J.R."/>
            <person name="Fraser-Liggett C.M."/>
            <person name="Ravel J."/>
            <person name="Rabinowicz P.D."/>
        </authorList>
    </citation>
    <scope>NUCLEOTIDE SEQUENCE [LARGE SCALE GENOMIC DNA]</scope>
    <source>
        <strain evidence="5">cv. Hale</strain>
    </source>
</reference>
<name>B9RK72_RICCO</name>
<dbReference type="KEGG" id="rcu:8272553"/>
<dbReference type="STRING" id="3988.B9RK72"/>
<keyword evidence="2" id="KW-0472">Membrane</keyword>
<feature type="compositionally biased region" description="Basic and acidic residues" evidence="1">
    <location>
        <begin position="138"/>
        <end position="205"/>
    </location>
</feature>
<accession>B9RK72</accession>
<dbReference type="InParanoid" id="B9RK72"/>
<feature type="region of interest" description="Disordered" evidence="1">
    <location>
        <begin position="119"/>
        <end position="205"/>
    </location>
</feature>
<dbReference type="Proteomes" id="UP000008311">
    <property type="component" value="Unassembled WGS sequence"/>
</dbReference>
<dbReference type="PANTHER" id="PTHR33098">
    <property type="entry name" value="COTTON FIBER (DUF761)"/>
    <property type="match status" value="1"/>
</dbReference>
<sequence length="239" mass="27297">MAEPLLSSSVWSFTTGWSTPTSLFLFLNLVIGTIAVISRFSSNKTPPDEEIRPLTRAPSLIDRVKSINLSSYKYSPQSPEFETAETTIYGVSDDPPRLERAPSLLERVKSIKFPSIYRSEPETEEHRDARQVSGLETELEHHVIRSKSEVAPAERKVEANEKMKKSASERAIDELREDDRESVEKRRPAETRLEKTASFRGGDDGVDAKADDFINRFKQQLKLQRLDSLLRYRDRLKGK</sequence>
<protein>
    <recommendedName>
        <fullName evidence="3">DUF4408 domain-containing protein</fullName>
    </recommendedName>
</protein>
<proteinExistence type="predicted"/>
<evidence type="ECO:0000256" key="1">
    <source>
        <dbReference type="SAM" id="MobiDB-lite"/>
    </source>
</evidence>
<gene>
    <name evidence="4" type="ORF">RCOM_1046970</name>
</gene>
<dbReference type="eggNOG" id="ENOG502RYM2">
    <property type="taxonomic scope" value="Eukaryota"/>
</dbReference>
<keyword evidence="2" id="KW-0812">Transmembrane</keyword>
<keyword evidence="2" id="KW-1133">Transmembrane helix</keyword>
<dbReference type="Pfam" id="PF14364">
    <property type="entry name" value="DUF4408"/>
    <property type="match status" value="1"/>
</dbReference>
<dbReference type="OrthoDB" id="1685070at2759"/>
<dbReference type="EMBL" id="EQ973784">
    <property type="protein sequence ID" value="EEF48070.1"/>
    <property type="molecule type" value="Genomic_DNA"/>
</dbReference>
<keyword evidence="5" id="KW-1185">Reference proteome</keyword>
<evidence type="ECO:0000313" key="5">
    <source>
        <dbReference type="Proteomes" id="UP000008311"/>
    </source>
</evidence>
<evidence type="ECO:0000259" key="3">
    <source>
        <dbReference type="Pfam" id="PF14364"/>
    </source>
</evidence>
<feature type="transmembrane region" description="Helical" evidence="2">
    <location>
        <begin position="20"/>
        <end position="37"/>
    </location>
</feature>
<dbReference type="InterPro" id="IPR008480">
    <property type="entry name" value="DUF761_pln"/>
</dbReference>
<dbReference type="Pfam" id="PF05553">
    <property type="entry name" value="DUF761"/>
    <property type="match status" value="1"/>
</dbReference>
<dbReference type="PANTHER" id="PTHR33098:SF57">
    <property type="entry name" value="DUF4408 DOMAIN PROTEIN"/>
    <property type="match status" value="1"/>
</dbReference>